<name>Q2RU10_RHORT</name>
<dbReference type="RefSeq" id="WP_011389460.1">
    <property type="nucleotide sequence ID" value="NC_007643.1"/>
</dbReference>
<proteinExistence type="predicted"/>
<reference evidence="3 4" key="1">
    <citation type="journal article" date="2011" name="Stand. Genomic Sci.">
        <title>Complete genome sequence of Rhodospirillum rubrum type strain (S1).</title>
        <authorList>
            <person name="Munk A.C."/>
            <person name="Copeland A."/>
            <person name="Lucas S."/>
            <person name="Lapidus A."/>
            <person name="Del Rio T.G."/>
            <person name="Barry K."/>
            <person name="Detter J.C."/>
            <person name="Hammon N."/>
            <person name="Israni S."/>
            <person name="Pitluck S."/>
            <person name="Brettin T."/>
            <person name="Bruce D."/>
            <person name="Han C."/>
            <person name="Tapia R."/>
            <person name="Gilna P."/>
            <person name="Schmutz J."/>
            <person name="Larimer F."/>
            <person name="Land M."/>
            <person name="Kyrpides N.C."/>
            <person name="Mavromatis K."/>
            <person name="Richardson P."/>
            <person name="Rohde M."/>
            <person name="Goker M."/>
            <person name="Klenk H.P."/>
            <person name="Zhang Y."/>
            <person name="Roberts G.P."/>
            <person name="Reslewic S."/>
            <person name="Schwartz D.C."/>
        </authorList>
    </citation>
    <scope>NUCLEOTIDE SEQUENCE [LARGE SCALE GENOMIC DNA]</scope>
    <source>
        <strain evidence="4">ATCC 11170 / ATH 1.1.1 / DSM 467 / LMG 4362 / NCIMB 8255 / S1</strain>
    </source>
</reference>
<dbReference type="PANTHER" id="PTHR43037:SF1">
    <property type="entry name" value="BLL1128 PROTEIN"/>
    <property type="match status" value="1"/>
</dbReference>
<evidence type="ECO:0000313" key="4">
    <source>
        <dbReference type="Proteomes" id="UP000001929"/>
    </source>
</evidence>
<dbReference type="InterPro" id="IPR050955">
    <property type="entry name" value="Plant_Biomass_Hydrol_Est"/>
</dbReference>
<dbReference type="EMBL" id="CP000230">
    <property type="protein sequence ID" value="ABC22385.1"/>
    <property type="molecule type" value="Genomic_DNA"/>
</dbReference>
<keyword evidence="4" id="KW-1185">Reference proteome</keyword>
<organism evidence="3 4">
    <name type="scientific">Rhodospirillum rubrum (strain ATCC 11170 / ATH 1.1.1 / DSM 467 / LMG 4362 / NCIMB 8255 / S1)</name>
    <dbReference type="NCBI Taxonomy" id="269796"/>
    <lineage>
        <taxon>Bacteria</taxon>
        <taxon>Pseudomonadati</taxon>
        <taxon>Pseudomonadota</taxon>
        <taxon>Alphaproteobacteria</taxon>
        <taxon>Rhodospirillales</taxon>
        <taxon>Rhodospirillaceae</taxon>
        <taxon>Rhodospirillum</taxon>
    </lineage>
</organism>
<dbReference type="Gene3D" id="3.40.50.1820">
    <property type="entry name" value="alpha/beta hydrolase"/>
    <property type="match status" value="2"/>
</dbReference>
<dbReference type="PANTHER" id="PTHR43037">
    <property type="entry name" value="UNNAMED PRODUCT-RELATED"/>
    <property type="match status" value="1"/>
</dbReference>
<accession>Q2RU10</accession>
<dbReference type="PATRIC" id="fig|269796.9.peg.1659"/>
<dbReference type="Proteomes" id="UP000001929">
    <property type="component" value="Chromosome"/>
</dbReference>
<gene>
    <name evidence="3" type="ordered locus">Rru_A1585</name>
</gene>
<keyword evidence="1 2" id="KW-0732">Signal</keyword>
<dbReference type="HOGENOM" id="CLU_042524_1_0_5"/>
<feature type="signal peptide" evidence="2">
    <location>
        <begin position="1"/>
        <end position="23"/>
    </location>
</feature>
<dbReference type="SUPFAM" id="SSF53474">
    <property type="entry name" value="alpha/beta-Hydrolases"/>
    <property type="match status" value="1"/>
</dbReference>
<dbReference type="ESTHER" id="rhoru-q6ynp7">
    <property type="family name" value="Esterase_phb_PHAZ"/>
</dbReference>
<dbReference type="STRING" id="269796.Rru_A1585"/>
<feature type="chain" id="PRO_5004214840" evidence="2">
    <location>
        <begin position="24"/>
        <end position="362"/>
    </location>
</feature>
<sequence>MRAFCRFVGAALLLVGLAGPAWADSLPKLAIDADHVTVSGISSGAYMANQFHVAHSARVDGAGLVAGGLYGCAVSTVVNDKVMATASRALAHCMRQSAFLESADRFVGIARQLERAGAIDALAGLRGDRVYLFTGEADTVVGAKVVRTAAEALGTLGVTTTLVSSLQGTPGAGAKAGHAFLTPDRGNAACSAEKSPFFNACRYDQAEAILKVLYGPSLAPPAPVLSGRLSRFDQSAYVRGGNAIKASLWDEGLVYVPADCAAGAACRLHIAFHGCKQSDQVLGSAEKFWDLAGYNGWADTNHIVVLYPQARAIGATEGFPLTAINPEGCWNWWGYGLDGKFLGREGLQISAVNAMINALAGR</sequence>
<dbReference type="InterPro" id="IPR029058">
    <property type="entry name" value="AB_hydrolase_fold"/>
</dbReference>
<evidence type="ECO:0000256" key="1">
    <source>
        <dbReference type="ARBA" id="ARBA00022729"/>
    </source>
</evidence>
<evidence type="ECO:0000313" key="3">
    <source>
        <dbReference type="EMBL" id="ABC22385.1"/>
    </source>
</evidence>
<evidence type="ECO:0000256" key="2">
    <source>
        <dbReference type="SAM" id="SignalP"/>
    </source>
</evidence>
<dbReference type="KEGG" id="rru:Rru_A1585"/>
<protein>
    <submittedName>
        <fullName evidence="3">Depolymerase</fullName>
    </submittedName>
</protein>
<dbReference type="AlphaFoldDB" id="Q2RU10"/>
<dbReference type="EnsemblBacteria" id="ABC22385">
    <property type="protein sequence ID" value="ABC22385"/>
    <property type="gene ID" value="Rru_A1585"/>
</dbReference>
<dbReference type="eggNOG" id="COG3509">
    <property type="taxonomic scope" value="Bacteria"/>
</dbReference>